<dbReference type="Proteomes" id="UP000011607">
    <property type="component" value="Unassembled WGS sequence"/>
</dbReference>
<evidence type="ECO:0000313" key="3">
    <source>
        <dbReference type="Proteomes" id="UP000011607"/>
    </source>
</evidence>
<dbReference type="EMBL" id="AOMA01000135">
    <property type="protein sequence ID" value="EMA34120.1"/>
    <property type="molecule type" value="Genomic_DNA"/>
</dbReference>
<organism evidence="2 3">
    <name type="scientific">Halobiforma nitratireducens JCM 10879</name>
    <dbReference type="NCBI Taxonomy" id="1227454"/>
    <lineage>
        <taxon>Archaea</taxon>
        <taxon>Methanobacteriati</taxon>
        <taxon>Methanobacteriota</taxon>
        <taxon>Stenosarchaea group</taxon>
        <taxon>Halobacteria</taxon>
        <taxon>Halobacteriales</taxon>
        <taxon>Natrialbaceae</taxon>
        <taxon>Halobiforma</taxon>
    </lineage>
</organism>
<gene>
    <name evidence="2" type="ORF">C446_13564</name>
</gene>
<reference evidence="2 3" key="1">
    <citation type="journal article" date="2014" name="PLoS Genet.">
        <title>Phylogenetically driven sequencing of extremely halophilic archaea reveals strategies for static and dynamic osmo-response.</title>
        <authorList>
            <person name="Becker E.A."/>
            <person name="Seitzer P.M."/>
            <person name="Tritt A."/>
            <person name="Larsen D."/>
            <person name="Krusor M."/>
            <person name="Yao A.I."/>
            <person name="Wu D."/>
            <person name="Madern D."/>
            <person name="Eisen J.A."/>
            <person name="Darling A.E."/>
            <person name="Facciotti M.T."/>
        </authorList>
    </citation>
    <scope>NUCLEOTIDE SEQUENCE [LARGE SCALE GENOMIC DNA]</scope>
    <source>
        <strain evidence="2 3">JCM 10879</strain>
    </source>
</reference>
<dbReference type="AlphaFoldDB" id="M0LPZ9"/>
<feature type="region of interest" description="Disordered" evidence="1">
    <location>
        <begin position="57"/>
        <end position="76"/>
    </location>
</feature>
<comment type="caution">
    <text evidence="2">The sequence shown here is derived from an EMBL/GenBank/DDBJ whole genome shotgun (WGS) entry which is preliminary data.</text>
</comment>
<feature type="compositionally biased region" description="Basic and acidic residues" evidence="1">
    <location>
        <begin position="67"/>
        <end position="76"/>
    </location>
</feature>
<proteinExistence type="predicted"/>
<dbReference type="STRING" id="1227454.C446_13564"/>
<name>M0LPZ9_9EURY</name>
<sequence length="76" mass="8586">MGEQSADGTEQVPPLNLTSDEFDLLHIVVTTYNDAGAFDEETDDFEDWESLKGKVERIHQQRQLQSDSDRSRGESA</sequence>
<evidence type="ECO:0000256" key="1">
    <source>
        <dbReference type="SAM" id="MobiDB-lite"/>
    </source>
</evidence>
<accession>M0LPZ9</accession>
<keyword evidence="3" id="KW-1185">Reference proteome</keyword>
<evidence type="ECO:0000313" key="2">
    <source>
        <dbReference type="EMBL" id="EMA34120.1"/>
    </source>
</evidence>
<protein>
    <submittedName>
        <fullName evidence="2">Uncharacterized protein</fullName>
    </submittedName>
</protein>